<dbReference type="Proteomes" id="UP000005239">
    <property type="component" value="Unassembled WGS sequence"/>
</dbReference>
<reference evidence="1" key="2">
    <citation type="submission" date="2022-06" db="UniProtKB">
        <authorList>
            <consortium name="EnsemblMetazoa"/>
        </authorList>
    </citation>
    <scope>IDENTIFICATION</scope>
    <source>
        <strain evidence="1">PS312</strain>
    </source>
</reference>
<dbReference type="AlphaFoldDB" id="A0A2A6CP58"/>
<organism evidence="1 2">
    <name type="scientific">Pristionchus pacificus</name>
    <name type="common">Parasitic nematode worm</name>
    <dbReference type="NCBI Taxonomy" id="54126"/>
    <lineage>
        <taxon>Eukaryota</taxon>
        <taxon>Metazoa</taxon>
        <taxon>Ecdysozoa</taxon>
        <taxon>Nematoda</taxon>
        <taxon>Chromadorea</taxon>
        <taxon>Rhabditida</taxon>
        <taxon>Rhabditina</taxon>
        <taxon>Diplogasteromorpha</taxon>
        <taxon>Diplogasteroidea</taxon>
        <taxon>Neodiplogasteridae</taxon>
        <taxon>Pristionchus</taxon>
    </lineage>
</organism>
<sequence>MSMKTAAPEQQQDAPKLVIAVAIVVRTTPIVIFRTSATLLLFVSLCWKLGKQYLNFFATENGCQVD</sequence>
<gene>
    <name evidence="1" type="primary">WBGene00204843</name>
</gene>
<accession>A0A8R1YKH2</accession>
<keyword evidence="2" id="KW-1185">Reference proteome</keyword>
<evidence type="ECO:0000313" key="1">
    <source>
        <dbReference type="EnsemblMetazoa" id="PPA31980.1"/>
    </source>
</evidence>
<proteinExistence type="predicted"/>
<accession>A0A2A6CP58</accession>
<protein>
    <submittedName>
        <fullName evidence="1">Uncharacterized protein</fullName>
    </submittedName>
</protein>
<name>A0A2A6CP58_PRIPA</name>
<reference evidence="2" key="1">
    <citation type="journal article" date="2008" name="Nat. Genet.">
        <title>The Pristionchus pacificus genome provides a unique perspective on nematode lifestyle and parasitism.</title>
        <authorList>
            <person name="Dieterich C."/>
            <person name="Clifton S.W."/>
            <person name="Schuster L.N."/>
            <person name="Chinwalla A."/>
            <person name="Delehaunty K."/>
            <person name="Dinkelacker I."/>
            <person name="Fulton L."/>
            <person name="Fulton R."/>
            <person name="Godfrey J."/>
            <person name="Minx P."/>
            <person name="Mitreva M."/>
            <person name="Roeseler W."/>
            <person name="Tian H."/>
            <person name="Witte H."/>
            <person name="Yang S.P."/>
            <person name="Wilson R.K."/>
            <person name="Sommer R.J."/>
        </authorList>
    </citation>
    <scope>NUCLEOTIDE SEQUENCE [LARGE SCALE GENOMIC DNA]</scope>
    <source>
        <strain evidence="2">PS312</strain>
    </source>
</reference>
<evidence type="ECO:0000313" key="2">
    <source>
        <dbReference type="Proteomes" id="UP000005239"/>
    </source>
</evidence>
<dbReference type="EnsemblMetazoa" id="PPA31980.1">
    <property type="protein sequence ID" value="PPA31980.1"/>
    <property type="gene ID" value="WBGene00204843"/>
</dbReference>